<dbReference type="PANTHER" id="PTHR40135:SF1">
    <property type="entry name" value="MITOCHONDRIAL PHOSPHATE CARRIER PROTEIN"/>
    <property type="match status" value="1"/>
</dbReference>
<evidence type="ECO:0000313" key="2">
    <source>
        <dbReference type="EMBL" id="KAF4456762.1"/>
    </source>
</evidence>
<sequence>MLFARALPVTNFVIATSALSFQVGVLYPWHKQLDDGFEELKKEHLRVLTAVESKVGQTQNPAILEESRQSVRGLLSNLIAWKA</sequence>
<keyword evidence="3" id="KW-1185">Reference proteome</keyword>
<reference evidence="2" key="1">
    <citation type="submission" date="2020-01" db="EMBL/GenBank/DDBJ databases">
        <title>Identification and distribution of gene clusters putatively required for synthesis of sphingolipid metabolism inhibitors in phylogenetically diverse species of the filamentous fungus Fusarium.</title>
        <authorList>
            <person name="Kim H.-S."/>
            <person name="Busman M."/>
            <person name="Brown D.W."/>
            <person name="Divon H."/>
            <person name="Uhlig S."/>
            <person name="Proctor R.H."/>
        </authorList>
    </citation>
    <scope>NUCLEOTIDE SEQUENCE</scope>
    <source>
        <strain evidence="2">NRRL 53441</strain>
    </source>
</reference>
<dbReference type="Proteomes" id="UP000605986">
    <property type="component" value="Unassembled WGS sequence"/>
</dbReference>
<dbReference type="AlphaFoldDB" id="A0A8H4KV44"/>
<evidence type="ECO:0000313" key="3">
    <source>
        <dbReference type="Proteomes" id="UP000605986"/>
    </source>
</evidence>
<accession>A0A8H4KV44</accession>
<dbReference type="EMBL" id="JAADJG010000047">
    <property type="protein sequence ID" value="KAF4456762.1"/>
    <property type="molecule type" value="Genomic_DNA"/>
</dbReference>
<comment type="caution">
    <text evidence="2">The sequence shown here is derived from an EMBL/GenBank/DDBJ whole genome shotgun (WGS) entry which is preliminary data.</text>
</comment>
<proteinExistence type="predicted"/>
<dbReference type="OrthoDB" id="9992270at2759"/>
<name>A0A8H4KV44_9HYPO</name>
<protein>
    <submittedName>
        <fullName evidence="2">Mitochondrial phosphate carrier protein</fullName>
    </submittedName>
</protein>
<dbReference type="PANTHER" id="PTHR40135">
    <property type="entry name" value="MITOCHONDRIAL PHOSPHATE CARRIER PROTEIN"/>
    <property type="match status" value="1"/>
</dbReference>
<evidence type="ECO:0000256" key="1">
    <source>
        <dbReference type="SAM" id="Phobius"/>
    </source>
</evidence>
<gene>
    <name evidence="2" type="ORF">F53441_1198</name>
</gene>
<keyword evidence="1" id="KW-0472">Membrane</keyword>
<organism evidence="2 3">
    <name type="scientific">Fusarium austroafricanum</name>
    <dbReference type="NCBI Taxonomy" id="2364996"/>
    <lineage>
        <taxon>Eukaryota</taxon>
        <taxon>Fungi</taxon>
        <taxon>Dikarya</taxon>
        <taxon>Ascomycota</taxon>
        <taxon>Pezizomycotina</taxon>
        <taxon>Sordariomycetes</taxon>
        <taxon>Hypocreomycetidae</taxon>
        <taxon>Hypocreales</taxon>
        <taxon>Nectriaceae</taxon>
        <taxon>Fusarium</taxon>
        <taxon>Fusarium concolor species complex</taxon>
    </lineage>
</organism>
<keyword evidence="1" id="KW-1133">Transmembrane helix</keyword>
<keyword evidence="1" id="KW-0812">Transmembrane</keyword>
<feature type="transmembrane region" description="Helical" evidence="1">
    <location>
        <begin position="6"/>
        <end position="27"/>
    </location>
</feature>